<dbReference type="Pfam" id="PF19279">
    <property type="entry name" value="YegS_C"/>
    <property type="match status" value="1"/>
</dbReference>
<evidence type="ECO:0000256" key="6">
    <source>
        <dbReference type="ARBA" id="ARBA00022840"/>
    </source>
</evidence>
<comment type="similarity">
    <text evidence="2">Belongs to the diacylglycerol/lipid kinase family.</text>
</comment>
<dbReference type="PANTHER" id="PTHR12358">
    <property type="entry name" value="SPHINGOSINE KINASE"/>
    <property type="match status" value="1"/>
</dbReference>
<dbReference type="OrthoDB" id="9786026at2"/>
<dbReference type="InterPro" id="IPR001206">
    <property type="entry name" value="Diacylglycerol_kinase_cat_dom"/>
</dbReference>
<evidence type="ECO:0000256" key="7">
    <source>
        <dbReference type="ARBA" id="ARBA00023209"/>
    </source>
</evidence>
<dbReference type="InterPro" id="IPR050187">
    <property type="entry name" value="Lipid_Phosphate_FormReg"/>
</dbReference>
<dbReference type="Gene3D" id="3.40.50.10330">
    <property type="entry name" value="Probable inorganic polyphosphate/atp-NAD kinase, domain 1"/>
    <property type="match status" value="1"/>
</dbReference>
<evidence type="ECO:0000256" key="5">
    <source>
        <dbReference type="ARBA" id="ARBA00022777"/>
    </source>
</evidence>
<organism evidence="10 11">
    <name type="scientific">Desulfosporosinus youngiae DSM 17734</name>
    <dbReference type="NCBI Taxonomy" id="768710"/>
    <lineage>
        <taxon>Bacteria</taxon>
        <taxon>Bacillati</taxon>
        <taxon>Bacillota</taxon>
        <taxon>Clostridia</taxon>
        <taxon>Eubacteriales</taxon>
        <taxon>Desulfitobacteriaceae</taxon>
        <taxon>Desulfosporosinus</taxon>
    </lineage>
</organism>
<comment type="cofactor">
    <cofactor evidence="1">
        <name>Mg(2+)</name>
        <dbReference type="ChEBI" id="CHEBI:18420"/>
    </cofactor>
</comment>
<dbReference type="SMART" id="SM00046">
    <property type="entry name" value="DAGKc"/>
    <property type="match status" value="1"/>
</dbReference>
<feature type="domain" description="DAGKc" evidence="9">
    <location>
        <begin position="1"/>
        <end position="134"/>
    </location>
</feature>
<dbReference type="EMBL" id="CM001441">
    <property type="protein sequence ID" value="EHQ89271.1"/>
    <property type="molecule type" value="Genomic_DNA"/>
</dbReference>
<keyword evidence="6" id="KW-0067">ATP-binding</keyword>
<evidence type="ECO:0000313" key="11">
    <source>
        <dbReference type="Proteomes" id="UP000005104"/>
    </source>
</evidence>
<protein>
    <submittedName>
        <fullName evidence="10">Sphingosine/diacylglycerol kinase-like enzyme</fullName>
    </submittedName>
</protein>
<accession>H5Y3M7</accession>
<dbReference type="InterPro" id="IPR016064">
    <property type="entry name" value="NAD/diacylglycerol_kinase_sf"/>
</dbReference>
<evidence type="ECO:0000256" key="1">
    <source>
        <dbReference type="ARBA" id="ARBA00001946"/>
    </source>
</evidence>
<dbReference type="Gene3D" id="2.60.200.40">
    <property type="match status" value="1"/>
</dbReference>
<dbReference type="RefSeq" id="WP_007782806.1">
    <property type="nucleotide sequence ID" value="NZ_CM001441.1"/>
</dbReference>
<evidence type="ECO:0000256" key="8">
    <source>
        <dbReference type="ARBA" id="ARBA00023264"/>
    </source>
</evidence>
<evidence type="ECO:0000313" key="10">
    <source>
        <dbReference type="EMBL" id="EHQ89271.1"/>
    </source>
</evidence>
<keyword evidence="7" id="KW-0444">Lipid biosynthesis</keyword>
<evidence type="ECO:0000259" key="9">
    <source>
        <dbReference type="PROSITE" id="PS50146"/>
    </source>
</evidence>
<keyword evidence="7" id="KW-0443">Lipid metabolism</keyword>
<dbReference type="Proteomes" id="UP000005104">
    <property type="component" value="Chromosome"/>
</dbReference>
<dbReference type="InterPro" id="IPR045540">
    <property type="entry name" value="YegS/DAGK_C"/>
</dbReference>
<keyword evidence="3" id="KW-0808">Transferase</keyword>
<reference evidence="10 11" key="1">
    <citation type="submission" date="2011-11" db="EMBL/GenBank/DDBJ databases">
        <title>The Noncontiguous Finished genome of Desulfosporosinus youngiae DSM 17734.</title>
        <authorList>
            <consortium name="US DOE Joint Genome Institute (JGI-PGF)"/>
            <person name="Lucas S."/>
            <person name="Han J."/>
            <person name="Lapidus A."/>
            <person name="Cheng J.-F."/>
            <person name="Goodwin L."/>
            <person name="Pitluck S."/>
            <person name="Peters L."/>
            <person name="Ovchinnikova G."/>
            <person name="Lu M."/>
            <person name="Land M.L."/>
            <person name="Hauser L."/>
            <person name="Pester M."/>
            <person name="Spring S."/>
            <person name="Ollivier B."/>
            <person name="Rattei T."/>
            <person name="Klenk H.-P."/>
            <person name="Wagner M."/>
            <person name="Loy A."/>
            <person name="Woyke T.J."/>
        </authorList>
    </citation>
    <scope>NUCLEOTIDE SEQUENCE [LARGE SCALE GENOMIC DNA]</scope>
    <source>
        <strain evidence="10 11">DSM 17734</strain>
    </source>
</reference>
<dbReference type="InterPro" id="IPR017438">
    <property type="entry name" value="ATP-NAD_kinase_N"/>
</dbReference>
<dbReference type="eggNOG" id="COG1597">
    <property type="taxonomic scope" value="Bacteria"/>
</dbReference>
<dbReference type="SUPFAM" id="SSF111331">
    <property type="entry name" value="NAD kinase/diacylglycerol kinase-like"/>
    <property type="match status" value="1"/>
</dbReference>
<sequence length="332" mass="37073">MRYLLILNPGSRGGKSQANFERIFSFLQAHRAEFDYKLTKTPEDAYTFSAEGNKKGYDVIVAVGGDGTINRVLNGFYDSKGNRISKAKLAVIHTGTSPDFCKSYGLPLEIPQALRAVLEGNSIKIPVGKIMHMGEYDKRLDGRPLSLDHVHLQTSYFACCANIGLGASVARGANSGIRDSIGDLAGTFVSLIKNLFAYQPVDVSVCIDGKKQVYEQVYNIFIGKTTYIASGIKIKNKLLLNDDRFYTLVIKNISPTNWLRVLRKLYRAEEFVNNKIMSLQYVQKIEVYGNCKNNELEFDGDPRGFLPCMIESARDPLDVISWAGGNKLDRRE</sequence>
<evidence type="ECO:0000256" key="2">
    <source>
        <dbReference type="ARBA" id="ARBA00005983"/>
    </source>
</evidence>
<dbReference type="PROSITE" id="PS50146">
    <property type="entry name" value="DAGK"/>
    <property type="match status" value="1"/>
</dbReference>
<dbReference type="GO" id="GO:0008654">
    <property type="term" value="P:phospholipid biosynthetic process"/>
    <property type="evidence" value="ECO:0007669"/>
    <property type="project" value="UniProtKB-KW"/>
</dbReference>
<dbReference type="GO" id="GO:0005886">
    <property type="term" value="C:plasma membrane"/>
    <property type="evidence" value="ECO:0007669"/>
    <property type="project" value="TreeGrafter"/>
</dbReference>
<keyword evidence="5 10" id="KW-0418">Kinase</keyword>
<gene>
    <name evidence="10" type="ORF">DesyoDRAFT_2186</name>
</gene>
<keyword evidence="7" id="KW-0594">Phospholipid biosynthesis</keyword>
<evidence type="ECO:0000256" key="3">
    <source>
        <dbReference type="ARBA" id="ARBA00022679"/>
    </source>
</evidence>
<evidence type="ECO:0000256" key="4">
    <source>
        <dbReference type="ARBA" id="ARBA00022741"/>
    </source>
</evidence>
<keyword evidence="11" id="KW-1185">Reference proteome</keyword>
<keyword evidence="8" id="KW-1208">Phospholipid metabolism</keyword>
<dbReference type="AlphaFoldDB" id="H5Y3M7"/>
<name>H5Y3M7_9FIRM</name>
<dbReference type="Pfam" id="PF00781">
    <property type="entry name" value="DAGK_cat"/>
    <property type="match status" value="1"/>
</dbReference>
<dbReference type="STRING" id="768710.DesyoDRAFT_2186"/>
<keyword evidence="4" id="KW-0547">Nucleotide-binding</keyword>
<dbReference type="GO" id="GO:0016301">
    <property type="term" value="F:kinase activity"/>
    <property type="evidence" value="ECO:0007669"/>
    <property type="project" value="UniProtKB-KW"/>
</dbReference>
<dbReference type="GO" id="GO:0005524">
    <property type="term" value="F:ATP binding"/>
    <property type="evidence" value="ECO:0007669"/>
    <property type="project" value="UniProtKB-KW"/>
</dbReference>
<dbReference type="PANTHER" id="PTHR12358:SF106">
    <property type="entry name" value="LIPID KINASE YEGS"/>
    <property type="match status" value="1"/>
</dbReference>
<proteinExistence type="inferred from homology"/>
<dbReference type="HOGENOM" id="CLU_045532_0_0_9"/>